<dbReference type="EMBL" id="CM027689">
    <property type="protein sequence ID" value="KAG0512984.1"/>
    <property type="molecule type" value="Genomic_DNA"/>
</dbReference>
<name>A0A921PZH4_SORBI</name>
<reference evidence="2" key="2">
    <citation type="submission" date="2020-10" db="EMBL/GenBank/DDBJ databases">
        <authorList>
            <person name="Cooper E.A."/>
            <person name="Brenton Z.W."/>
            <person name="Flinn B.S."/>
            <person name="Jenkins J."/>
            <person name="Shu S."/>
            <person name="Flowers D."/>
            <person name="Luo F."/>
            <person name="Wang Y."/>
            <person name="Xia P."/>
            <person name="Barry K."/>
            <person name="Daum C."/>
            <person name="Lipzen A."/>
            <person name="Yoshinaga Y."/>
            <person name="Schmutz J."/>
            <person name="Saski C."/>
            <person name="Vermerris W."/>
            <person name="Kresovich S."/>
        </authorList>
    </citation>
    <scope>NUCLEOTIDE SEQUENCE</scope>
</reference>
<evidence type="ECO:0000313" key="2">
    <source>
        <dbReference type="EMBL" id="KAG0512984.1"/>
    </source>
</evidence>
<sequence>MRTSATTGHTPVAPPRSTPSPRPKRTNARRQNDRPVHHPQGPEAATPARHLTATALSFSAGQTGAPRTASPCPSTAPRRPGRQSPRGTATCARPRQAANASTTTAGRRRRPDGLLNLCRLPPPPAGDTTRTHFRGAETC</sequence>
<gene>
    <name evidence="2" type="ORF">BDA96_10G062000</name>
</gene>
<comment type="caution">
    <text evidence="2">The sequence shown here is derived from an EMBL/GenBank/DDBJ whole genome shotgun (WGS) entry which is preliminary data.</text>
</comment>
<evidence type="ECO:0000313" key="3">
    <source>
        <dbReference type="Proteomes" id="UP000807115"/>
    </source>
</evidence>
<feature type="region of interest" description="Disordered" evidence="1">
    <location>
        <begin position="1"/>
        <end position="139"/>
    </location>
</feature>
<proteinExistence type="predicted"/>
<reference evidence="2" key="1">
    <citation type="journal article" date="2019" name="BMC Genomics">
        <title>A new reference genome for Sorghum bicolor reveals high levels of sequence similarity between sweet and grain genotypes: implications for the genetics of sugar metabolism.</title>
        <authorList>
            <person name="Cooper E.A."/>
            <person name="Brenton Z.W."/>
            <person name="Flinn B.S."/>
            <person name="Jenkins J."/>
            <person name="Shu S."/>
            <person name="Flowers D."/>
            <person name="Luo F."/>
            <person name="Wang Y."/>
            <person name="Xia P."/>
            <person name="Barry K."/>
            <person name="Daum C."/>
            <person name="Lipzen A."/>
            <person name="Yoshinaga Y."/>
            <person name="Schmutz J."/>
            <person name="Saski C."/>
            <person name="Vermerris W."/>
            <person name="Kresovich S."/>
        </authorList>
    </citation>
    <scope>NUCLEOTIDE SEQUENCE</scope>
</reference>
<feature type="compositionally biased region" description="Pro residues" evidence="1">
    <location>
        <begin position="12"/>
        <end position="21"/>
    </location>
</feature>
<dbReference type="Proteomes" id="UP000807115">
    <property type="component" value="Chromosome 10"/>
</dbReference>
<dbReference type="AlphaFoldDB" id="A0A921PZH4"/>
<organism evidence="2 3">
    <name type="scientific">Sorghum bicolor</name>
    <name type="common">Sorghum</name>
    <name type="synonym">Sorghum vulgare</name>
    <dbReference type="NCBI Taxonomy" id="4558"/>
    <lineage>
        <taxon>Eukaryota</taxon>
        <taxon>Viridiplantae</taxon>
        <taxon>Streptophyta</taxon>
        <taxon>Embryophyta</taxon>
        <taxon>Tracheophyta</taxon>
        <taxon>Spermatophyta</taxon>
        <taxon>Magnoliopsida</taxon>
        <taxon>Liliopsida</taxon>
        <taxon>Poales</taxon>
        <taxon>Poaceae</taxon>
        <taxon>PACMAD clade</taxon>
        <taxon>Panicoideae</taxon>
        <taxon>Andropogonodae</taxon>
        <taxon>Andropogoneae</taxon>
        <taxon>Sorghinae</taxon>
        <taxon>Sorghum</taxon>
    </lineage>
</organism>
<protein>
    <submittedName>
        <fullName evidence="2">Uncharacterized protein</fullName>
    </submittedName>
</protein>
<evidence type="ECO:0000256" key="1">
    <source>
        <dbReference type="SAM" id="MobiDB-lite"/>
    </source>
</evidence>
<accession>A0A921PZH4</accession>